<protein>
    <submittedName>
        <fullName evidence="6">O-methyltransferase</fullName>
    </submittedName>
</protein>
<dbReference type="OrthoDB" id="2410195at2759"/>
<evidence type="ECO:0000259" key="5">
    <source>
        <dbReference type="Pfam" id="PF08100"/>
    </source>
</evidence>
<reference evidence="6 7" key="1">
    <citation type="journal article" date="2016" name="Genome Biol. Evol.">
        <title>Divergent and convergent evolution of fungal pathogenicity.</title>
        <authorList>
            <person name="Shang Y."/>
            <person name="Xiao G."/>
            <person name="Zheng P."/>
            <person name="Cen K."/>
            <person name="Zhan S."/>
            <person name="Wang C."/>
        </authorList>
    </citation>
    <scope>NUCLEOTIDE SEQUENCE [LARGE SCALE GENOMIC DNA]</scope>
    <source>
        <strain evidence="6 7">RCEF 2490</strain>
    </source>
</reference>
<evidence type="ECO:0000313" key="6">
    <source>
        <dbReference type="EMBL" id="KZZ87548.1"/>
    </source>
</evidence>
<proteinExistence type="predicted"/>
<dbReference type="InterPro" id="IPR036390">
    <property type="entry name" value="WH_DNA-bd_sf"/>
</dbReference>
<dbReference type="GO" id="GO:0046983">
    <property type="term" value="F:protein dimerization activity"/>
    <property type="evidence" value="ECO:0007669"/>
    <property type="project" value="InterPro"/>
</dbReference>
<dbReference type="SUPFAM" id="SSF53335">
    <property type="entry name" value="S-adenosyl-L-methionine-dependent methyltransferases"/>
    <property type="match status" value="1"/>
</dbReference>
<gene>
    <name evidence="6" type="ORF">AAL_08354</name>
</gene>
<evidence type="ECO:0000259" key="4">
    <source>
        <dbReference type="Pfam" id="PF00891"/>
    </source>
</evidence>
<organism evidence="6 7">
    <name type="scientific">Moelleriella libera RCEF 2490</name>
    <dbReference type="NCBI Taxonomy" id="1081109"/>
    <lineage>
        <taxon>Eukaryota</taxon>
        <taxon>Fungi</taxon>
        <taxon>Dikarya</taxon>
        <taxon>Ascomycota</taxon>
        <taxon>Pezizomycotina</taxon>
        <taxon>Sordariomycetes</taxon>
        <taxon>Hypocreomycetidae</taxon>
        <taxon>Hypocreales</taxon>
        <taxon>Clavicipitaceae</taxon>
        <taxon>Moelleriella</taxon>
    </lineage>
</organism>
<dbReference type="PROSITE" id="PS51683">
    <property type="entry name" value="SAM_OMT_II"/>
    <property type="match status" value="1"/>
</dbReference>
<dbReference type="PANTHER" id="PTHR43712">
    <property type="entry name" value="PUTATIVE (AFU_ORTHOLOGUE AFUA_4G14580)-RELATED"/>
    <property type="match status" value="1"/>
</dbReference>
<dbReference type="EMBL" id="AZGY01000036">
    <property type="protein sequence ID" value="KZZ87548.1"/>
    <property type="molecule type" value="Genomic_DNA"/>
</dbReference>
<dbReference type="AlphaFoldDB" id="A0A167VHT3"/>
<name>A0A167VHT3_9HYPO</name>
<dbReference type="GO" id="GO:0008171">
    <property type="term" value="F:O-methyltransferase activity"/>
    <property type="evidence" value="ECO:0007669"/>
    <property type="project" value="InterPro"/>
</dbReference>
<keyword evidence="7" id="KW-1185">Reference proteome</keyword>
<dbReference type="Gene3D" id="3.40.50.150">
    <property type="entry name" value="Vaccinia Virus protein VP39"/>
    <property type="match status" value="1"/>
</dbReference>
<dbReference type="GO" id="GO:0032259">
    <property type="term" value="P:methylation"/>
    <property type="evidence" value="ECO:0007669"/>
    <property type="project" value="UniProtKB-KW"/>
</dbReference>
<feature type="domain" description="O-methyltransferase dimerisation" evidence="5">
    <location>
        <begin position="64"/>
        <end position="116"/>
    </location>
</feature>
<sequence length="384" mass="43484">MTSRARIQSLIKDLRDVAGESEESRCIVLDTMRDLCRTLSTRNEIYTRFENMNLELCVSRIGQDLKLYQILTDNEQPVDVDTIASQVGAAPLLTRRILRFLASIGQVREHGRDLYVANAETKVLAEPGFRGLIYHAFNNIAPVLQGFPDFLAETMYRDINDASKTAAQKVFNTPLPMFAWLPSQPDRFEPLQQCMSVQPRGAPWFSVFPFSEELGSFAGPEVLVDVGGGFGHQCLQLLDAYPELKDKLVLQELGQTLAHMPVLNGVRTMVHDFFSEQPIKGARFYYLRHILHDWPDEKAIIILKHLKRALGPDSQVLIDEIVMSNVGAHAESTTIDIIMMSSLGSIERTLDHWKTLLQNAGYRVKRVDTYFPRRQNSIIQAIPL</sequence>
<accession>A0A167VHT3</accession>
<dbReference type="InterPro" id="IPR012967">
    <property type="entry name" value="COMT_dimerisation"/>
</dbReference>
<feature type="domain" description="O-methyltransferase C-terminal" evidence="4">
    <location>
        <begin position="217"/>
        <end position="363"/>
    </location>
</feature>
<dbReference type="Pfam" id="PF00891">
    <property type="entry name" value="Methyltransf_2"/>
    <property type="match status" value="1"/>
</dbReference>
<evidence type="ECO:0000256" key="3">
    <source>
        <dbReference type="ARBA" id="ARBA00022691"/>
    </source>
</evidence>
<dbReference type="SUPFAM" id="SSF46785">
    <property type="entry name" value="Winged helix' DNA-binding domain"/>
    <property type="match status" value="1"/>
</dbReference>
<dbReference type="InterPro" id="IPR036388">
    <property type="entry name" value="WH-like_DNA-bd_sf"/>
</dbReference>
<dbReference type="PANTHER" id="PTHR43712:SF2">
    <property type="entry name" value="O-METHYLTRANSFERASE CICE"/>
    <property type="match status" value="1"/>
</dbReference>
<keyword evidence="2 6" id="KW-0808">Transferase</keyword>
<keyword evidence="3" id="KW-0949">S-adenosyl-L-methionine</keyword>
<dbReference type="InterPro" id="IPR016461">
    <property type="entry name" value="COMT-like"/>
</dbReference>
<dbReference type="InterPro" id="IPR029063">
    <property type="entry name" value="SAM-dependent_MTases_sf"/>
</dbReference>
<evidence type="ECO:0000256" key="1">
    <source>
        <dbReference type="ARBA" id="ARBA00022603"/>
    </source>
</evidence>
<evidence type="ECO:0000256" key="2">
    <source>
        <dbReference type="ARBA" id="ARBA00022679"/>
    </source>
</evidence>
<comment type="caution">
    <text evidence="6">The sequence shown here is derived from an EMBL/GenBank/DDBJ whole genome shotgun (WGS) entry which is preliminary data.</text>
</comment>
<dbReference type="InterPro" id="IPR001077">
    <property type="entry name" value="COMT_C"/>
</dbReference>
<keyword evidence="1 6" id="KW-0489">Methyltransferase</keyword>
<evidence type="ECO:0000313" key="7">
    <source>
        <dbReference type="Proteomes" id="UP000078544"/>
    </source>
</evidence>
<dbReference type="Proteomes" id="UP000078544">
    <property type="component" value="Unassembled WGS sequence"/>
</dbReference>
<dbReference type="Gene3D" id="1.10.10.10">
    <property type="entry name" value="Winged helix-like DNA-binding domain superfamily/Winged helix DNA-binding domain"/>
    <property type="match status" value="1"/>
</dbReference>
<dbReference type="Pfam" id="PF08100">
    <property type="entry name" value="Dimerisation"/>
    <property type="match status" value="1"/>
</dbReference>